<feature type="region of interest" description="Disordered" evidence="1">
    <location>
        <begin position="115"/>
        <end position="139"/>
    </location>
</feature>
<dbReference type="AlphaFoldDB" id="A0AAN7B6V3"/>
<reference evidence="2" key="1">
    <citation type="journal article" date="2023" name="Mol. Phylogenet. Evol.">
        <title>Genome-scale phylogeny and comparative genomics of the fungal order Sordariales.</title>
        <authorList>
            <person name="Hensen N."/>
            <person name="Bonometti L."/>
            <person name="Westerberg I."/>
            <person name="Brannstrom I.O."/>
            <person name="Guillou S."/>
            <person name="Cros-Aarteil S."/>
            <person name="Calhoun S."/>
            <person name="Haridas S."/>
            <person name="Kuo A."/>
            <person name="Mondo S."/>
            <person name="Pangilinan J."/>
            <person name="Riley R."/>
            <person name="LaButti K."/>
            <person name="Andreopoulos B."/>
            <person name="Lipzen A."/>
            <person name="Chen C."/>
            <person name="Yan M."/>
            <person name="Daum C."/>
            <person name="Ng V."/>
            <person name="Clum A."/>
            <person name="Steindorff A."/>
            <person name="Ohm R.A."/>
            <person name="Martin F."/>
            <person name="Silar P."/>
            <person name="Natvig D.O."/>
            <person name="Lalanne C."/>
            <person name="Gautier V."/>
            <person name="Ament-Velasquez S.L."/>
            <person name="Kruys A."/>
            <person name="Hutchinson M.I."/>
            <person name="Powell A.J."/>
            <person name="Barry K."/>
            <person name="Miller A.N."/>
            <person name="Grigoriev I.V."/>
            <person name="Debuchy R."/>
            <person name="Gladieux P."/>
            <person name="Hiltunen Thoren M."/>
            <person name="Johannesson H."/>
        </authorList>
    </citation>
    <scope>NUCLEOTIDE SEQUENCE</scope>
    <source>
        <strain evidence="2">PSN293</strain>
    </source>
</reference>
<comment type="caution">
    <text evidence="2">The sequence shown here is derived from an EMBL/GenBank/DDBJ whole genome shotgun (WGS) entry which is preliminary data.</text>
</comment>
<dbReference type="EMBL" id="MU858179">
    <property type="protein sequence ID" value="KAK4210280.1"/>
    <property type="molecule type" value="Genomic_DNA"/>
</dbReference>
<feature type="compositionally biased region" description="Basic and acidic residues" evidence="1">
    <location>
        <begin position="130"/>
        <end position="139"/>
    </location>
</feature>
<accession>A0AAN7B6V3</accession>
<proteinExistence type="predicted"/>
<dbReference type="Proteomes" id="UP001301769">
    <property type="component" value="Unassembled WGS sequence"/>
</dbReference>
<sequence length="443" mass="49321">MDDLDSTSPVSLSNGTHYFASYQRVLRGKDTIENLIQAFPAVEQKLLTSSSPLTDHERRRLLDLPDAADEAENISRIGSSRSREELLSAAMSNPDLLSDDELQLLSNGFWSDNDMAQEDLDADDDTPAEEQDRIDRAREAASSSIHHVHELEAFEKATMASILRQKERDDEQQRAHYREQADRPIPTWMESLSQRIRADFPMRNTYWGYVAFLDAEIRALGEERLDLFFSSMDAVLYGAMGSNGACACSLDRSWRLEVLNAPDGGGGYSELRKVFRSLVDKDGGEESSSLEDGGLPVSVTPYGDDMGLSAVDAVQQAPGLLTNTFLVIDKTCVESVLDQPFLDDMRIIAVDADFVDDDATASSKDNDTCQGWTWVRIEQLANRFYGARISLEGEAPRVGIEEIWKAAQASRNGAFVAMDPEVARVWTESTTMRGQEQPFYGVE</sequence>
<evidence type="ECO:0000313" key="2">
    <source>
        <dbReference type="EMBL" id="KAK4210280.1"/>
    </source>
</evidence>
<protein>
    <submittedName>
        <fullName evidence="2">Uncharacterized protein</fullName>
    </submittedName>
</protein>
<feature type="compositionally biased region" description="Acidic residues" evidence="1">
    <location>
        <begin position="115"/>
        <end position="129"/>
    </location>
</feature>
<evidence type="ECO:0000256" key="1">
    <source>
        <dbReference type="SAM" id="MobiDB-lite"/>
    </source>
</evidence>
<name>A0AAN7B6V3_9PEZI</name>
<organism evidence="2 3">
    <name type="scientific">Rhypophila decipiens</name>
    <dbReference type="NCBI Taxonomy" id="261697"/>
    <lineage>
        <taxon>Eukaryota</taxon>
        <taxon>Fungi</taxon>
        <taxon>Dikarya</taxon>
        <taxon>Ascomycota</taxon>
        <taxon>Pezizomycotina</taxon>
        <taxon>Sordariomycetes</taxon>
        <taxon>Sordariomycetidae</taxon>
        <taxon>Sordariales</taxon>
        <taxon>Naviculisporaceae</taxon>
        <taxon>Rhypophila</taxon>
    </lineage>
</organism>
<gene>
    <name evidence="2" type="ORF">QBC37DRAFT_485511</name>
</gene>
<evidence type="ECO:0000313" key="3">
    <source>
        <dbReference type="Proteomes" id="UP001301769"/>
    </source>
</evidence>
<keyword evidence="3" id="KW-1185">Reference proteome</keyword>
<reference evidence="2" key="2">
    <citation type="submission" date="2023-05" db="EMBL/GenBank/DDBJ databases">
        <authorList>
            <consortium name="Lawrence Berkeley National Laboratory"/>
            <person name="Steindorff A."/>
            <person name="Hensen N."/>
            <person name="Bonometti L."/>
            <person name="Westerberg I."/>
            <person name="Brannstrom I.O."/>
            <person name="Guillou S."/>
            <person name="Cros-Aarteil S."/>
            <person name="Calhoun S."/>
            <person name="Haridas S."/>
            <person name="Kuo A."/>
            <person name="Mondo S."/>
            <person name="Pangilinan J."/>
            <person name="Riley R."/>
            <person name="Labutti K."/>
            <person name="Andreopoulos B."/>
            <person name="Lipzen A."/>
            <person name="Chen C."/>
            <person name="Yanf M."/>
            <person name="Daum C."/>
            <person name="Ng V."/>
            <person name="Clum A."/>
            <person name="Ohm R."/>
            <person name="Martin F."/>
            <person name="Silar P."/>
            <person name="Natvig D."/>
            <person name="Lalanne C."/>
            <person name="Gautier V."/>
            <person name="Ament-Velasquez S.L."/>
            <person name="Kruys A."/>
            <person name="Hutchinson M.I."/>
            <person name="Powell A.J."/>
            <person name="Barry K."/>
            <person name="Miller A.N."/>
            <person name="Grigoriev I.V."/>
            <person name="Debuchy R."/>
            <person name="Gladieux P."/>
            <person name="Thoren M.H."/>
            <person name="Johannesson H."/>
        </authorList>
    </citation>
    <scope>NUCLEOTIDE SEQUENCE</scope>
    <source>
        <strain evidence="2">PSN293</strain>
    </source>
</reference>